<protein>
    <recommendedName>
        <fullName evidence="3 6">Beta-lactamase</fullName>
        <ecNumber evidence="3 6">3.5.2.6</ecNumber>
    </recommendedName>
</protein>
<dbReference type="RefSeq" id="WP_207871090.1">
    <property type="nucleotide sequence ID" value="NZ_CP062222.1"/>
</dbReference>
<keyword evidence="5 6" id="KW-0046">Antibiotic resistance</keyword>
<dbReference type="SUPFAM" id="SSF56601">
    <property type="entry name" value="beta-lactamase/transpeptidase-like"/>
    <property type="match status" value="1"/>
</dbReference>
<accession>A0A975GVW2</accession>
<dbReference type="KEGG" id="bgoe:IFJ75_02855"/>
<dbReference type="PANTHER" id="PTHR35333:SF3">
    <property type="entry name" value="BETA-LACTAMASE-TYPE TRANSPEPTIDASE FOLD CONTAINING PROTEIN"/>
    <property type="match status" value="1"/>
</dbReference>
<organism evidence="8 9">
    <name type="scientific">Brevundimonas goettingensis</name>
    <dbReference type="NCBI Taxonomy" id="2774190"/>
    <lineage>
        <taxon>Bacteria</taxon>
        <taxon>Pseudomonadati</taxon>
        <taxon>Pseudomonadota</taxon>
        <taxon>Alphaproteobacteria</taxon>
        <taxon>Caulobacterales</taxon>
        <taxon>Caulobacteraceae</taxon>
        <taxon>Brevundimonas</taxon>
    </lineage>
</organism>
<keyword evidence="9" id="KW-1185">Reference proteome</keyword>
<dbReference type="EMBL" id="CP062222">
    <property type="protein sequence ID" value="QTC91887.1"/>
    <property type="molecule type" value="Genomic_DNA"/>
</dbReference>
<dbReference type="AlphaFoldDB" id="A0A975GVW2"/>
<evidence type="ECO:0000259" key="7">
    <source>
        <dbReference type="Pfam" id="PF13354"/>
    </source>
</evidence>
<dbReference type="Gene3D" id="3.40.710.10">
    <property type="entry name" value="DD-peptidase/beta-lactamase superfamily"/>
    <property type="match status" value="1"/>
</dbReference>
<evidence type="ECO:0000256" key="4">
    <source>
        <dbReference type="ARBA" id="ARBA00022801"/>
    </source>
</evidence>
<evidence type="ECO:0000313" key="9">
    <source>
        <dbReference type="Proteomes" id="UP000663918"/>
    </source>
</evidence>
<dbReference type="InterPro" id="IPR012338">
    <property type="entry name" value="Beta-lactam/transpept-like"/>
</dbReference>
<dbReference type="Pfam" id="PF13354">
    <property type="entry name" value="Beta-lactamase2"/>
    <property type="match status" value="1"/>
</dbReference>
<dbReference type="NCBIfam" id="NF033103">
    <property type="entry name" value="bla_class_A"/>
    <property type="match status" value="1"/>
</dbReference>
<dbReference type="GO" id="GO:0008800">
    <property type="term" value="F:beta-lactamase activity"/>
    <property type="evidence" value="ECO:0007669"/>
    <property type="project" value="UniProtKB-UniRule"/>
</dbReference>
<comment type="similarity">
    <text evidence="2 6">Belongs to the class-A beta-lactamase family.</text>
</comment>
<dbReference type="Proteomes" id="UP000663918">
    <property type="component" value="Chromosome"/>
</dbReference>
<reference evidence="8" key="1">
    <citation type="submission" date="2020-09" db="EMBL/GenBank/DDBJ databases">
        <title>Brevundimonas sp. LVF2 isolated from a puddle in Goettingen, Germany.</title>
        <authorList>
            <person name="Friedrich I."/>
            <person name="Klassen A."/>
            <person name="Hannes N."/>
            <person name="Schneider D."/>
            <person name="Hertel R."/>
            <person name="Daniel R."/>
        </authorList>
    </citation>
    <scope>NUCLEOTIDE SEQUENCE</scope>
    <source>
        <strain evidence="8">LVF2</strain>
    </source>
</reference>
<evidence type="ECO:0000313" key="8">
    <source>
        <dbReference type="EMBL" id="QTC91887.1"/>
    </source>
</evidence>
<dbReference type="PROSITE" id="PS51257">
    <property type="entry name" value="PROKAR_LIPOPROTEIN"/>
    <property type="match status" value="1"/>
</dbReference>
<evidence type="ECO:0000256" key="2">
    <source>
        <dbReference type="ARBA" id="ARBA00009009"/>
    </source>
</evidence>
<dbReference type="InterPro" id="IPR045155">
    <property type="entry name" value="Beta-lactam_cat"/>
</dbReference>
<dbReference type="PRINTS" id="PR00118">
    <property type="entry name" value="BLACTAMASEA"/>
</dbReference>
<keyword evidence="4 6" id="KW-0378">Hydrolase</keyword>
<gene>
    <name evidence="8" type="primary">bla</name>
    <name evidence="8" type="ORF">IFJ75_02855</name>
</gene>
<dbReference type="GO" id="GO:0046677">
    <property type="term" value="P:response to antibiotic"/>
    <property type="evidence" value="ECO:0007669"/>
    <property type="project" value="UniProtKB-UniRule"/>
</dbReference>
<evidence type="ECO:0000256" key="6">
    <source>
        <dbReference type="RuleBase" id="RU361140"/>
    </source>
</evidence>
<dbReference type="GO" id="GO:0030655">
    <property type="term" value="P:beta-lactam antibiotic catabolic process"/>
    <property type="evidence" value="ECO:0007669"/>
    <property type="project" value="InterPro"/>
</dbReference>
<dbReference type="PROSITE" id="PS00146">
    <property type="entry name" value="BETA_LACTAMASE_A"/>
    <property type="match status" value="1"/>
</dbReference>
<dbReference type="InterPro" id="IPR000871">
    <property type="entry name" value="Beta-lactam_class-A"/>
</dbReference>
<sequence length="307" mass="33342">MALLTDRRTVLAGLTLIGLGGCERTREEPSTQVPLPPRDVAFDLSDLERENGGRIGLSILDGHRASWRANERFNYCSTFKLFLAAAMLERIQQGKEKADRAVPVTAADMLDHAPVTETAVGQTMTLIDLMKATVEVSDNPAANILIRELGGLDALRAWYRRAGDDATRVDRLEPELNRKDGDKDTTLPFQAATNLNWILEAYQPLVFQSRYRPLWDWLIDSPTGEKRLKAGVPAGWTVAHKTGTGGTGQTNDIGVVYPAMGDPIPVAVFYDAPESLAPETRDAVIAEATRRGLAALGHGTPVEGAAA</sequence>
<evidence type="ECO:0000256" key="3">
    <source>
        <dbReference type="ARBA" id="ARBA00012865"/>
    </source>
</evidence>
<comment type="catalytic activity">
    <reaction evidence="1 6">
        <text>a beta-lactam + H2O = a substituted beta-amino acid</text>
        <dbReference type="Rhea" id="RHEA:20401"/>
        <dbReference type="ChEBI" id="CHEBI:15377"/>
        <dbReference type="ChEBI" id="CHEBI:35627"/>
        <dbReference type="ChEBI" id="CHEBI:140347"/>
        <dbReference type="EC" id="3.5.2.6"/>
    </reaction>
</comment>
<dbReference type="PANTHER" id="PTHR35333">
    <property type="entry name" value="BETA-LACTAMASE"/>
    <property type="match status" value="1"/>
</dbReference>
<evidence type="ECO:0000256" key="1">
    <source>
        <dbReference type="ARBA" id="ARBA00001526"/>
    </source>
</evidence>
<dbReference type="EC" id="3.5.2.6" evidence="3 6"/>
<dbReference type="InterPro" id="IPR023650">
    <property type="entry name" value="Beta-lactam_class-A_AS"/>
</dbReference>
<name>A0A975GVW2_9CAUL</name>
<proteinExistence type="inferred from homology"/>
<feature type="domain" description="Beta-lactamase class A catalytic" evidence="7">
    <location>
        <begin position="60"/>
        <end position="269"/>
    </location>
</feature>
<evidence type="ECO:0000256" key="5">
    <source>
        <dbReference type="ARBA" id="ARBA00023251"/>
    </source>
</evidence>